<evidence type="ECO:0000313" key="3">
    <source>
        <dbReference type="EMBL" id="VAX35213.1"/>
    </source>
</evidence>
<evidence type="ECO:0000256" key="2">
    <source>
        <dbReference type="ARBA" id="ARBA00022801"/>
    </source>
</evidence>
<dbReference type="InterPro" id="IPR011324">
    <property type="entry name" value="Cytotoxic_necrot_fac-like_cat"/>
</dbReference>
<dbReference type="HAMAP" id="MF_01440">
    <property type="entry name" value="CheD"/>
    <property type="match status" value="1"/>
</dbReference>
<dbReference type="GO" id="GO:0050568">
    <property type="term" value="F:protein-glutamine glutaminase activity"/>
    <property type="evidence" value="ECO:0007669"/>
    <property type="project" value="InterPro"/>
</dbReference>
<dbReference type="PANTHER" id="PTHR35147:SF1">
    <property type="entry name" value="CHEMORECEPTOR GLUTAMINE DEAMIDASE CHED-RELATED"/>
    <property type="match status" value="1"/>
</dbReference>
<organism evidence="3">
    <name type="scientific">hydrothermal vent metagenome</name>
    <dbReference type="NCBI Taxonomy" id="652676"/>
    <lineage>
        <taxon>unclassified sequences</taxon>
        <taxon>metagenomes</taxon>
        <taxon>ecological metagenomes</taxon>
    </lineage>
</organism>
<dbReference type="PANTHER" id="PTHR35147">
    <property type="entry name" value="CHEMORECEPTOR GLUTAMINE DEAMIDASE CHED-RELATED"/>
    <property type="match status" value="1"/>
</dbReference>
<accession>A0A3B1DEE9</accession>
<dbReference type="EMBL" id="UOGJ01000037">
    <property type="protein sequence ID" value="VAX35213.1"/>
    <property type="molecule type" value="Genomic_DNA"/>
</dbReference>
<dbReference type="Gene3D" id="3.30.1330.200">
    <property type="match status" value="1"/>
</dbReference>
<dbReference type="Pfam" id="PF03975">
    <property type="entry name" value="CheD"/>
    <property type="match status" value="1"/>
</dbReference>
<dbReference type="InterPro" id="IPR038592">
    <property type="entry name" value="CheD-like_sf"/>
</dbReference>
<dbReference type="SUPFAM" id="SSF64438">
    <property type="entry name" value="CNF1/YfiH-like putative cysteine hydrolases"/>
    <property type="match status" value="1"/>
</dbReference>
<dbReference type="InterPro" id="IPR005659">
    <property type="entry name" value="Chemorcpt_Glu_NH3ase_CheD"/>
</dbReference>
<keyword evidence="2" id="KW-0378">Hydrolase</keyword>
<keyword evidence="1" id="KW-0145">Chemotaxis</keyword>
<dbReference type="GO" id="GO:0006935">
    <property type="term" value="P:chemotaxis"/>
    <property type="evidence" value="ECO:0007669"/>
    <property type="project" value="UniProtKB-KW"/>
</dbReference>
<reference evidence="3" key="1">
    <citation type="submission" date="2018-06" db="EMBL/GenBank/DDBJ databases">
        <authorList>
            <person name="Zhirakovskaya E."/>
        </authorList>
    </citation>
    <scope>NUCLEOTIDE SEQUENCE</scope>
</reference>
<dbReference type="CDD" id="cd16352">
    <property type="entry name" value="CheD"/>
    <property type="match status" value="1"/>
</dbReference>
<proteinExistence type="inferred from homology"/>
<dbReference type="AlphaFoldDB" id="A0A3B1DEE9"/>
<evidence type="ECO:0000256" key="1">
    <source>
        <dbReference type="ARBA" id="ARBA00022500"/>
    </source>
</evidence>
<sequence length="161" mass="17573">MQNKDELVVGIGDIKIGKSPFRITTYLGSCIAVCLYSPEHKVGGILHLMMASSKISSGDKDIEKAKYADTGIPELLHQLEVNYKLNKKDFQAKIFGGAKVLKTITQAIGKNNEAVVRAILKGLGIKIVTSQTGGEKGYRLELSLDTGKVMCRIFGKDPKEF</sequence>
<protein>
    <submittedName>
        <fullName evidence="3">Chemotaxis protein CheD</fullName>
    </submittedName>
</protein>
<gene>
    <name evidence="3" type="ORF">MNBD_UNCLBAC01-235</name>
</gene>
<name>A0A3B1DEE9_9ZZZZ</name>